<feature type="signal peptide" evidence="2">
    <location>
        <begin position="1"/>
        <end position="18"/>
    </location>
</feature>
<feature type="compositionally biased region" description="Acidic residues" evidence="1">
    <location>
        <begin position="45"/>
        <end position="66"/>
    </location>
</feature>
<evidence type="ECO:0000313" key="4">
    <source>
        <dbReference type="Proteomes" id="UP001280629"/>
    </source>
</evidence>
<evidence type="ECO:0000256" key="1">
    <source>
        <dbReference type="SAM" id="MobiDB-lite"/>
    </source>
</evidence>
<feature type="chain" id="PRO_5045332278" description="Lipoprotein" evidence="2">
    <location>
        <begin position="19"/>
        <end position="146"/>
    </location>
</feature>
<organism evidence="3 4">
    <name type="scientific">Sporosarcina aquimarina</name>
    <dbReference type="NCBI Taxonomy" id="114975"/>
    <lineage>
        <taxon>Bacteria</taxon>
        <taxon>Bacillati</taxon>
        <taxon>Bacillota</taxon>
        <taxon>Bacilli</taxon>
        <taxon>Bacillales</taxon>
        <taxon>Caryophanaceae</taxon>
        <taxon>Sporosarcina</taxon>
    </lineage>
</organism>
<keyword evidence="4" id="KW-1185">Reference proteome</keyword>
<dbReference type="PROSITE" id="PS51257">
    <property type="entry name" value="PROKAR_LIPOPROTEIN"/>
    <property type="match status" value="1"/>
</dbReference>
<dbReference type="EMBL" id="JAUBDH010000005">
    <property type="protein sequence ID" value="MDW0110230.1"/>
    <property type="molecule type" value="Genomic_DNA"/>
</dbReference>
<evidence type="ECO:0000313" key="3">
    <source>
        <dbReference type="EMBL" id="MDW0110230.1"/>
    </source>
</evidence>
<gene>
    <name evidence="3" type="ORF">QT716_09310</name>
</gene>
<keyword evidence="2" id="KW-0732">Signal</keyword>
<protein>
    <recommendedName>
        <fullName evidence="5">Lipoprotein</fullName>
    </recommendedName>
</protein>
<dbReference type="RefSeq" id="WP_317935785.1">
    <property type="nucleotide sequence ID" value="NZ_JAUBDH010000005.1"/>
</dbReference>
<evidence type="ECO:0008006" key="5">
    <source>
        <dbReference type="Google" id="ProtNLM"/>
    </source>
</evidence>
<accession>A0ABU4G1H1</accession>
<reference evidence="3 4" key="1">
    <citation type="submission" date="2023-06" db="EMBL/GenBank/DDBJ databases">
        <title>Sporosarcina sp. nov., isolated from Korean traditional fermented seafood 'Jeotgal'.</title>
        <authorList>
            <person name="Yang A.-I."/>
            <person name="Shin N.-R."/>
        </authorList>
    </citation>
    <scope>NUCLEOTIDE SEQUENCE [LARGE SCALE GENOMIC DNA]</scope>
    <source>
        <strain evidence="3 4">KCTC3840</strain>
    </source>
</reference>
<sequence>MKKFLVFGALSIMLAGCADNDAAPAPEPTEDESSSLEENATNTPPEDESEAEEQASEDDGSEDASSEDGNSSNELSSFEEYSTINEVQDVSSYNGIVETDNPGTRVILFEDENGKKVLKSVFVKNEKRLKVISLEDDGQLYNEILK</sequence>
<name>A0ABU4G1H1_9BACL</name>
<dbReference type="Proteomes" id="UP001280629">
    <property type="component" value="Unassembled WGS sequence"/>
</dbReference>
<comment type="caution">
    <text evidence="3">The sequence shown here is derived from an EMBL/GenBank/DDBJ whole genome shotgun (WGS) entry which is preliminary data.</text>
</comment>
<feature type="region of interest" description="Disordered" evidence="1">
    <location>
        <begin position="19"/>
        <end position="84"/>
    </location>
</feature>
<feature type="compositionally biased region" description="Polar residues" evidence="1">
    <location>
        <begin position="75"/>
        <end position="84"/>
    </location>
</feature>
<proteinExistence type="predicted"/>
<evidence type="ECO:0000256" key="2">
    <source>
        <dbReference type="SAM" id="SignalP"/>
    </source>
</evidence>